<dbReference type="SUPFAM" id="SSF51182">
    <property type="entry name" value="RmlC-like cupins"/>
    <property type="match status" value="1"/>
</dbReference>
<dbReference type="Gene3D" id="2.60.120.10">
    <property type="entry name" value="Jelly Rolls"/>
    <property type="match status" value="1"/>
</dbReference>
<evidence type="ECO:0000256" key="1">
    <source>
        <dbReference type="ARBA" id="ARBA00001936"/>
    </source>
</evidence>
<dbReference type="InterPro" id="IPR010864">
    <property type="entry name" value="D-lyxose_isomer"/>
</dbReference>
<evidence type="ECO:0000256" key="8">
    <source>
        <dbReference type="ARBA" id="ARBA00044972"/>
    </source>
</evidence>
<keyword evidence="3" id="KW-0464">Manganese</keyword>
<evidence type="ECO:0000256" key="3">
    <source>
        <dbReference type="ARBA" id="ARBA00023211"/>
    </source>
</evidence>
<keyword evidence="9" id="KW-0808">Transferase</keyword>
<evidence type="ECO:0000313" key="10">
    <source>
        <dbReference type="Proteomes" id="UP001172083"/>
    </source>
</evidence>
<dbReference type="GO" id="GO:0016853">
    <property type="term" value="F:isomerase activity"/>
    <property type="evidence" value="ECO:0007669"/>
    <property type="project" value="UniProtKB-KW"/>
</dbReference>
<evidence type="ECO:0000256" key="5">
    <source>
        <dbReference type="ARBA" id="ARBA00023277"/>
    </source>
</evidence>
<dbReference type="InterPro" id="IPR014710">
    <property type="entry name" value="RmlC-like_jellyroll"/>
</dbReference>
<organism evidence="9 10">
    <name type="scientific">Agaribacillus aureus</name>
    <dbReference type="NCBI Taxonomy" id="3051825"/>
    <lineage>
        <taxon>Bacteria</taxon>
        <taxon>Pseudomonadati</taxon>
        <taxon>Bacteroidota</taxon>
        <taxon>Cytophagia</taxon>
        <taxon>Cytophagales</taxon>
        <taxon>Splendidivirgaceae</taxon>
        <taxon>Agaribacillus</taxon>
    </lineage>
</organism>
<comment type="similarity">
    <text evidence="7">Belongs to the D-lyxose ketol-isomerase family.</text>
</comment>
<keyword evidence="2" id="KW-0479">Metal-binding</keyword>
<dbReference type="Pfam" id="PF07385">
    <property type="entry name" value="Lyx_isomer"/>
    <property type="match status" value="1"/>
</dbReference>
<reference evidence="9" key="1">
    <citation type="submission" date="2023-06" db="EMBL/GenBank/DDBJ databases">
        <title>Genomic of Agaribacillus aureum.</title>
        <authorList>
            <person name="Wang G."/>
        </authorList>
    </citation>
    <scope>NUCLEOTIDE SEQUENCE</scope>
    <source>
        <strain evidence="9">BMA12</strain>
    </source>
</reference>
<keyword evidence="4 9" id="KW-0413">Isomerase</keyword>
<evidence type="ECO:0000256" key="7">
    <source>
        <dbReference type="ARBA" id="ARBA00044951"/>
    </source>
</evidence>
<gene>
    <name evidence="9" type="ORF">QQ020_24160</name>
</gene>
<dbReference type="GO" id="GO:0016301">
    <property type="term" value="F:kinase activity"/>
    <property type="evidence" value="ECO:0007669"/>
    <property type="project" value="UniProtKB-KW"/>
</dbReference>
<evidence type="ECO:0000256" key="6">
    <source>
        <dbReference type="ARBA" id="ARBA00044907"/>
    </source>
</evidence>
<keyword evidence="10" id="KW-1185">Reference proteome</keyword>
<dbReference type="InterPro" id="IPR011051">
    <property type="entry name" value="RmlC_Cupin_sf"/>
</dbReference>
<dbReference type="Proteomes" id="UP001172083">
    <property type="component" value="Unassembled WGS sequence"/>
</dbReference>
<protein>
    <recommendedName>
        <fullName evidence="8">D-lyxose ketol-isomerase</fullName>
        <ecNumber evidence="8">5.3.1.15</ecNumber>
    </recommendedName>
</protein>
<proteinExistence type="inferred from homology"/>
<dbReference type="EC" id="5.3.1.15" evidence="8"/>
<accession>A0ABT8LFR2</accession>
<evidence type="ECO:0000256" key="4">
    <source>
        <dbReference type="ARBA" id="ARBA00023235"/>
    </source>
</evidence>
<keyword evidence="5" id="KW-0119">Carbohydrate metabolism</keyword>
<comment type="catalytic activity">
    <reaction evidence="6">
        <text>D-lyxose = D-xylulose</text>
        <dbReference type="Rhea" id="RHEA:14201"/>
        <dbReference type="ChEBI" id="CHEBI:16789"/>
        <dbReference type="ChEBI" id="CHEBI:17140"/>
        <dbReference type="EC" id="5.3.1.15"/>
    </reaction>
</comment>
<keyword evidence="9" id="KW-0418">Kinase</keyword>
<dbReference type="CDD" id="cd20308">
    <property type="entry name" value="cupin_YdaE"/>
    <property type="match status" value="1"/>
</dbReference>
<dbReference type="RefSeq" id="WP_346760535.1">
    <property type="nucleotide sequence ID" value="NZ_JAUJEB010000006.1"/>
</dbReference>
<comment type="caution">
    <text evidence="9">The sequence shown here is derived from an EMBL/GenBank/DDBJ whole genome shotgun (WGS) entry which is preliminary data.</text>
</comment>
<evidence type="ECO:0000313" key="9">
    <source>
        <dbReference type="EMBL" id="MDN5215196.1"/>
    </source>
</evidence>
<name>A0ABT8LFR2_9BACT</name>
<sequence>MIKFKEFKEVCDKSIEMIEAAGLLLTPEDKKNITAADFGLSRLKKEGVQILTLFQTDRIAGKILVLLPNQTEPEHWHPTVGNDPGKEEVIRAISGNLRFYIPGKNTMKEGFIVDGKQDCYTMRNEIVMKPGAQLILPAGTKHWFQAGEEGAVMYSFSTTVTDLNDQFTDPKIVRETIIEEPSSNTH</sequence>
<comment type="cofactor">
    <cofactor evidence="1">
        <name>Mn(2+)</name>
        <dbReference type="ChEBI" id="CHEBI:29035"/>
    </cofactor>
</comment>
<dbReference type="EMBL" id="JAUJEB010000006">
    <property type="protein sequence ID" value="MDN5215196.1"/>
    <property type="molecule type" value="Genomic_DNA"/>
</dbReference>
<evidence type="ECO:0000256" key="2">
    <source>
        <dbReference type="ARBA" id="ARBA00022723"/>
    </source>
</evidence>